<gene>
    <name evidence="1" type="ORF">AYI68_g6335</name>
</gene>
<keyword evidence="2" id="KW-1185">Reference proteome</keyword>
<organism evidence="1 2">
    <name type="scientific">Smittium mucronatum</name>
    <dbReference type="NCBI Taxonomy" id="133383"/>
    <lineage>
        <taxon>Eukaryota</taxon>
        <taxon>Fungi</taxon>
        <taxon>Fungi incertae sedis</taxon>
        <taxon>Zoopagomycota</taxon>
        <taxon>Kickxellomycotina</taxon>
        <taxon>Harpellomycetes</taxon>
        <taxon>Harpellales</taxon>
        <taxon>Legeriomycetaceae</taxon>
        <taxon>Smittium</taxon>
    </lineage>
</organism>
<name>A0A1R0GRR7_9FUNG</name>
<dbReference type="AlphaFoldDB" id="A0A1R0GRR7"/>
<sequence>MYGLFYCNRISTADIISKSYEKKRFLCRPTDRVSKGGRSNVCQLKEHPHQPPGILASNCMTEVISIQELSSFSAKTSSLKLLSSCLEPALRRLLDAEICMTIERWSGALDNFPTMLIFGSSCFEMVLLWNLCALSSLHPTKNSTTLREILV</sequence>
<dbReference type="EMBL" id="LSSL01004260">
    <property type="protein sequence ID" value="OLY79591.1"/>
    <property type="molecule type" value="Genomic_DNA"/>
</dbReference>
<protein>
    <submittedName>
        <fullName evidence="1">Uncharacterized protein</fullName>
    </submittedName>
</protein>
<proteinExistence type="predicted"/>
<accession>A0A1R0GRR7</accession>
<reference evidence="1 2" key="1">
    <citation type="journal article" date="2016" name="Mol. Biol. Evol.">
        <title>Genome-Wide Survey of Gut Fungi (Harpellales) Reveals the First Horizontally Transferred Ubiquitin Gene from a Mosquito Host.</title>
        <authorList>
            <person name="Wang Y."/>
            <person name="White M.M."/>
            <person name="Kvist S."/>
            <person name="Moncalvo J.M."/>
        </authorList>
    </citation>
    <scope>NUCLEOTIDE SEQUENCE [LARGE SCALE GENOMIC DNA]</scope>
    <source>
        <strain evidence="1 2">ALG-7-W6</strain>
    </source>
</reference>
<dbReference type="Proteomes" id="UP000187455">
    <property type="component" value="Unassembled WGS sequence"/>
</dbReference>
<comment type="caution">
    <text evidence="1">The sequence shown here is derived from an EMBL/GenBank/DDBJ whole genome shotgun (WGS) entry which is preliminary data.</text>
</comment>
<evidence type="ECO:0000313" key="2">
    <source>
        <dbReference type="Proteomes" id="UP000187455"/>
    </source>
</evidence>
<evidence type="ECO:0000313" key="1">
    <source>
        <dbReference type="EMBL" id="OLY79591.1"/>
    </source>
</evidence>